<comment type="caution">
    <text evidence="1">The sequence shown here is derived from an EMBL/GenBank/DDBJ whole genome shotgun (WGS) entry which is preliminary data.</text>
</comment>
<dbReference type="Proteomes" id="UP001501581">
    <property type="component" value="Unassembled WGS sequence"/>
</dbReference>
<protein>
    <recommendedName>
        <fullName evidence="3">Sulfotransferase family protein</fullName>
    </recommendedName>
</protein>
<evidence type="ECO:0000313" key="2">
    <source>
        <dbReference type="Proteomes" id="UP001501581"/>
    </source>
</evidence>
<dbReference type="Gene3D" id="3.40.50.300">
    <property type="entry name" value="P-loop containing nucleotide triphosphate hydrolases"/>
    <property type="match status" value="1"/>
</dbReference>
<dbReference type="EMBL" id="BAAALG010000009">
    <property type="protein sequence ID" value="GAA1103138.1"/>
    <property type="molecule type" value="Genomic_DNA"/>
</dbReference>
<sequence>MSRARVFLHIGAPKTGTTYLQDRLARNARRLARHGVHYPGRSVFGDTSLFHFRAALDVLGADWGGPPGHADGAWEAMLRQVRRRGGTVVISHEILAPAPRERIRKVMADLAEHDVHVVYTARDLARQIPAGWQESIKQGSTWRFARYLRRVEAGGAWFMRAFDLPTVLDHWAEGLPPENVHVITVPGPDAPREELWHRFCSVVGIDPAWAPDDAERVNESMGIEETQVLRRLNRRLVAGQPERRRSKEADLLLLQMVQQGGFAGGKRRIELPPEHYPWAEAQAQRWVDWLAGSGVDVVGDLDDLRPAPPVPGAVWNDPDKPRRRQLARASIAALEAVTLEAARRPVPEQGMLPRVRAGFERLRSDR</sequence>
<reference evidence="1 2" key="1">
    <citation type="journal article" date="2019" name="Int. J. Syst. Evol. Microbiol.">
        <title>The Global Catalogue of Microorganisms (GCM) 10K type strain sequencing project: providing services to taxonomists for standard genome sequencing and annotation.</title>
        <authorList>
            <consortium name="The Broad Institute Genomics Platform"/>
            <consortium name="The Broad Institute Genome Sequencing Center for Infectious Disease"/>
            <person name="Wu L."/>
            <person name="Ma J."/>
        </authorList>
    </citation>
    <scope>NUCLEOTIDE SEQUENCE [LARGE SCALE GENOMIC DNA]</scope>
    <source>
        <strain evidence="1 2">JCM 13008</strain>
    </source>
</reference>
<name>A0ABN1TVY8_9ACTN</name>
<dbReference type="RefSeq" id="WP_343994372.1">
    <property type="nucleotide sequence ID" value="NZ_BAAALG010000009.1"/>
</dbReference>
<organism evidence="1 2">
    <name type="scientific">Nocardioides dubius</name>
    <dbReference type="NCBI Taxonomy" id="317019"/>
    <lineage>
        <taxon>Bacteria</taxon>
        <taxon>Bacillati</taxon>
        <taxon>Actinomycetota</taxon>
        <taxon>Actinomycetes</taxon>
        <taxon>Propionibacteriales</taxon>
        <taxon>Nocardioidaceae</taxon>
        <taxon>Nocardioides</taxon>
    </lineage>
</organism>
<accession>A0ABN1TVY8</accession>
<gene>
    <name evidence="1" type="ORF">GCM10009668_22370</name>
</gene>
<dbReference type="SUPFAM" id="SSF52540">
    <property type="entry name" value="P-loop containing nucleoside triphosphate hydrolases"/>
    <property type="match status" value="1"/>
</dbReference>
<evidence type="ECO:0000313" key="1">
    <source>
        <dbReference type="EMBL" id="GAA1103138.1"/>
    </source>
</evidence>
<dbReference type="InterPro" id="IPR027417">
    <property type="entry name" value="P-loop_NTPase"/>
</dbReference>
<proteinExistence type="predicted"/>
<keyword evidence="2" id="KW-1185">Reference proteome</keyword>
<evidence type="ECO:0008006" key="3">
    <source>
        <dbReference type="Google" id="ProtNLM"/>
    </source>
</evidence>